<feature type="region of interest" description="Disordered" evidence="4">
    <location>
        <begin position="193"/>
        <end position="213"/>
    </location>
</feature>
<dbReference type="PANTHER" id="PTHR11364:SF27">
    <property type="entry name" value="SULFURTRANSFERASE"/>
    <property type="match status" value="1"/>
</dbReference>
<feature type="domain" description="Rhodanese" evidence="5">
    <location>
        <begin position="177"/>
        <end position="297"/>
    </location>
</feature>
<evidence type="ECO:0000259" key="5">
    <source>
        <dbReference type="PROSITE" id="PS50206"/>
    </source>
</evidence>
<sequence>MSLYKLITPKAFSELLHKETTCRVIPVDATWFLPNLKRDGRQEFKDIERIPGSVFFDIDYIKDPNSKYTHMAPDSNTFNKSMRELGIKKDDILVVYDRNGNFSAPRVAWTIALFGHSPIYLLNNFQLYKNEGYPIDTTKKSAFSEYPKSDYTSEVDLRSKEIVSYEELVELVKSGKLASEYNAFDARSLGRFEGRDPEPRADMPSGHISGSDPLPYPEVLNEGVFPSTEEANKDKLNEAFKKLDIEFHAEKPTIVMCGSGVTSIIIKTALEQSGAKDVRCFDGSWIEWVSRSDPSMLAVNRD</sequence>
<dbReference type="Proteomes" id="UP000000267">
    <property type="component" value="Unassembled WGS sequence"/>
</dbReference>
<dbReference type="RefSeq" id="XP_001646202.1">
    <property type="nucleotide sequence ID" value="XM_001646152.1"/>
</dbReference>
<dbReference type="GO" id="GO:0005739">
    <property type="term" value="C:mitochondrion"/>
    <property type="evidence" value="ECO:0007669"/>
    <property type="project" value="TreeGrafter"/>
</dbReference>
<dbReference type="GO" id="GO:0004792">
    <property type="term" value="F:thiosulfate-cyanide sulfurtransferase activity"/>
    <property type="evidence" value="ECO:0007669"/>
    <property type="project" value="EnsemblFungi"/>
</dbReference>
<dbReference type="SUPFAM" id="SSF52821">
    <property type="entry name" value="Rhodanese/Cell cycle control phosphatase"/>
    <property type="match status" value="2"/>
</dbReference>
<dbReference type="InterPro" id="IPR001763">
    <property type="entry name" value="Rhodanese-like_dom"/>
</dbReference>
<dbReference type="Gene3D" id="3.40.250.10">
    <property type="entry name" value="Rhodanese-like domain"/>
    <property type="match status" value="2"/>
</dbReference>
<evidence type="ECO:0000256" key="1">
    <source>
        <dbReference type="ARBA" id="ARBA00022679"/>
    </source>
</evidence>
<dbReference type="InterPro" id="IPR001307">
    <property type="entry name" value="Thiosulphate_STrfase_CS"/>
</dbReference>
<evidence type="ECO:0000256" key="4">
    <source>
        <dbReference type="SAM" id="MobiDB-lite"/>
    </source>
</evidence>
<keyword evidence="1 3" id="KW-0808">Transferase</keyword>
<accession>A7TH63</accession>
<dbReference type="PROSITE" id="PS50206">
    <property type="entry name" value="RHODANESE_3"/>
    <property type="match status" value="2"/>
</dbReference>
<evidence type="ECO:0000313" key="6">
    <source>
        <dbReference type="EMBL" id="EDO18344.1"/>
    </source>
</evidence>
<proteinExistence type="predicted"/>
<gene>
    <name evidence="6" type="ORF">Kpol_1013p15</name>
</gene>
<dbReference type="GeneID" id="5546626"/>
<dbReference type="PROSITE" id="PS00683">
    <property type="entry name" value="RHODANESE_2"/>
    <property type="match status" value="1"/>
</dbReference>
<evidence type="ECO:0000313" key="7">
    <source>
        <dbReference type="Proteomes" id="UP000000267"/>
    </source>
</evidence>
<dbReference type="EMBL" id="DS480390">
    <property type="protein sequence ID" value="EDO18344.1"/>
    <property type="molecule type" value="Genomic_DNA"/>
</dbReference>
<evidence type="ECO:0000256" key="2">
    <source>
        <dbReference type="ARBA" id="ARBA00022737"/>
    </source>
</evidence>
<dbReference type="Pfam" id="PF00581">
    <property type="entry name" value="Rhodanese"/>
    <property type="match status" value="2"/>
</dbReference>
<dbReference type="CDD" id="cd01448">
    <property type="entry name" value="TST_Repeat_1"/>
    <property type="match status" value="1"/>
</dbReference>
<dbReference type="AlphaFoldDB" id="A7TH63"/>
<dbReference type="FunFam" id="3.40.250.10:FF:000070">
    <property type="entry name" value="Sulfurtransferase"/>
    <property type="match status" value="1"/>
</dbReference>
<dbReference type="HOGENOM" id="CLU_031618_3_0_1"/>
<dbReference type="OMA" id="NNNWFAS"/>
<dbReference type="STRING" id="436907.A7TH63"/>
<dbReference type="OrthoDB" id="270167at2759"/>
<dbReference type="PhylomeDB" id="A7TH63"/>
<keyword evidence="2" id="KW-0677">Repeat</keyword>
<dbReference type="PANTHER" id="PTHR11364">
    <property type="entry name" value="THIOSULFATE SULFERTANSFERASE"/>
    <property type="match status" value="1"/>
</dbReference>
<evidence type="ECO:0000256" key="3">
    <source>
        <dbReference type="RuleBase" id="RU000507"/>
    </source>
</evidence>
<dbReference type="InterPro" id="IPR045078">
    <property type="entry name" value="TST/MPST-like"/>
</dbReference>
<dbReference type="FunCoup" id="A7TH63">
    <property type="interactions" value="482"/>
</dbReference>
<protein>
    <recommendedName>
        <fullName evidence="3">Sulfurtransferase</fullName>
    </recommendedName>
</protein>
<dbReference type="GO" id="GO:0002143">
    <property type="term" value="P:tRNA wobble position uridine thiolation"/>
    <property type="evidence" value="ECO:0007669"/>
    <property type="project" value="EnsemblFungi"/>
</dbReference>
<dbReference type="CDD" id="cd01449">
    <property type="entry name" value="TST_Repeat_2"/>
    <property type="match status" value="1"/>
</dbReference>
<reference evidence="6 7" key="1">
    <citation type="journal article" date="2007" name="Proc. Natl. Acad. Sci. U.S.A.">
        <title>Independent sorting-out of thousands of duplicated gene pairs in two yeast species descended from a whole-genome duplication.</title>
        <authorList>
            <person name="Scannell D.R."/>
            <person name="Frank A.C."/>
            <person name="Conant G.C."/>
            <person name="Byrne K.P."/>
            <person name="Woolfit M."/>
            <person name="Wolfe K.H."/>
        </authorList>
    </citation>
    <scope>NUCLEOTIDE SEQUENCE [LARGE SCALE GENOMIC DNA]</scope>
    <source>
        <strain evidence="7">ATCC 22028 / DSM 70294 / BCRC 21397 / CBS 2163 / NBRC 10782 / NRRL Y-8283 / UCD 57-17</strain>
    </source>
</reference>
<feature type="domain" description="Rhodanese" evidence="5">
    <location>
        <begin position="38"/>
        <end position="137"/>
    </location>
</feature>
<organism evidence="7">
    <name type="scientific">Vanderwaltozyma polyspora (strain ATCC 22028 / DSM 70294 / BCRC 21397 / CBS 2163 / NBRC 10782 / NRRL Y-8283 / UCD 57-17)</name>
    <name type="common">Kluyveromyces polysporus</name>
    <dbReference type="NCBI Taxonomy" id="436907"/>
    <lineage>
        <taxon>Eukaryota</taxon>
        <taxon>Fungi</taxon>
        <taxon>Dikarya</taxon>
        <taxon>Ascomycota</taxon>
        <taxon>Saccharomycotina</taxon>
        <taxon>Saccharomycetes</taxon>
        <taxon>Saccharomycetales</taxon>
        <taxon>Saccharomycetaceae</taxon>
        <taxon>Vanderwaltozyma</taxon>
    </lineage>
</organism>
<dbReference type="KEGG" id="vpo:Kpol_1013p15"/>
<name>A7TH63_VANPO</name>
<dbReference type="InterPro" id="IPR036873">
    <property type="entry name" value="Rhodanese-like_dom_sf"/>
</dbReference>
<dbReference type="SMART" id="SM00450">
    <property type="entry name" value="RHOD"/>
    <property type="match status" value="2"/>
</dbReference>
<dbReference type="eggNOG" id="KOG1529">
    <property type="taxonomic scope" value="Eukaryota"/>
</dbReference>
<dbReference type="InParanoid" id="A7TH63"/>
<keyword evidence="7" id="KW-1185">Reference proteome</keyword>